<proteinExistence type="predicted"/>
<reference evidence="2 3" key="1">
    <citation type="submission" date="2023-05" db="EMBL/GenBank/DDBJ databases">
        <title>Draft genome sequence of Streptomyces sp. B-S-A6 isolated from a cave soil in Thailand.</title>
        <authorList>
            <person name="Chamroensaksri N."/>
            <person name="Muangham S."/>
        </authorList>
    </citation>
    <scope>NUCLEOTIDE SEQUENCE [LARGE SCALE GENOMIC DNA]</scope>
    <source>
        <strain evidence="2 3">B-S-A6</strain>
    </source>
</reference>
<dbReference type="RefSeq" id="WP_282546248.1">
    <property type="nucleotide sequence ID" value="NZ_JASCIQ010000044.1"/>
</dbReference>
<dbReference type="Proteomes" id="UP001223978">
    <property type="component" value="Unassembled WGS sequence"/>
</dbReference>
<evidence type="ECO:0000256" key="1">
    <source>
        <dbReference type="SAM" id="MobiDB-lite"/>
    </source>
</evidence>
<organism evidence="2 3">
    <name type="scientific">Streptomyces cavernicola</name>
    <dbReference type="NCBI Taxonomy" id="3043613"/>
    <lineage>
        <taxon>Bacteria</taxon>
        <taxon>Bacillati</taxon>
        <taxon>Actinomycetota</taxon>
        <taxon>Actinomycetes</taxon>
        <taxon>Kitasatosporales</taxon>
        <taxon>Streptomycetaceae</taxon>
        <taxon>Streptomyces</taxon>
    </lineage>
</organism>
<evidence type="ECO:0000313" key="2">
    <source>
        <dbReference type="EMBL" id="MDI3408339.1"/>
    </source>
</evidence>
<feature type="compositionally biased region" description="Polar residues" evidence="1">
    <location>
        <begin position="92"/>
        <end position="104"/>
    </location>
</feature>
<keyword evidence="3" id="KW-1185">Reference proteome</keyword>
<name>A0ABT6SKF6_9ACTN</name>
<feature type="region of interest" description="Disordered" evidence="1">
    <location>
        <begin position="86"/>
        <end position="110"/>
    </location>
</feature>
<dbReference type="EMBL" id="JASCIQ010000044">
    <property type="protein sequence ID" value="MDI3408339.1"/>
    <property type="molecule type" value="Genomic_DNA"/>
</dbReference>
<accession>A0ABT6SKF6</accession>
<gene>
    <name evidence="2" type="ORF">QIS96_31535</name>
</gene>
<sequence length="110" mass="11314">MNTHYELAGELKDIGDHFINLGGEWADGSLEIALVGIVVVKIVSKLSMKAGIGALFGLFICLGIYNAREDLGNSVTDEITSASAGIHASLQPGPTSSIPESADTTGGEPA</sequence>
<comment type="caution">
    <text evidence="2">The sequence shown here is derived from an EMBL/GenBank/DDBJ whole genome shotgun (WGS) entry which is preliminary data.</text>
</comment>
<evidence type="ECO:0000313" key="3">
    <source>
        <dbReference type="Proteomes" id="UP001223978"/>
    </source>
</evidence>
<protein>
    <submittedName>
        <fullName evidence="2">Uncharacterized protein</fullName>
    </submittedName>
</protein>